<feature type="repeat" description="ANK" evidence="3">
    <location>
        <begin position="312"/>
        <end position="340"/>
    </location>
</feature>
<dbReference type="Pfam" id="PF00023">
    <property type="entry name" value="Ank"/>
    <property type="match status" value="1"/>
</dbReference>
<dbReference type="KEGG" id="asip:AQUSIP_17740"/>
<dbReference type="Proteomes" id="UP000324194">
    <property type="component" value="Chromosome 1"/>
</dbReference>
<name>A0A5E4PJD7_9COXI</name>
<feature type="repeat" description="ANK" evidence="3">
    <location>
        <begin position="279"/>
        <end position="311"/>
    </location>
</feature>
<dbReference type="InterPro" id="IPR002110">
    <property type="entry name" value="Ankyrin_rpt"/>
</dbReference>
<dbReference type="InterPro" id="IPR036770">
    <property type="entry name" value="Ankyrin_rpt-contain_sf"/>
</dbReference>
<dbReference type="Gene3D" id="1.25.40.20">
    <property type="entry name" value="Ankyrin repeat-containing domain"/>
    <property type="match status" value="1"/>
</dbReference>
<dbReference type="PANTHER" id="PTHR24198:SF165">
    <property type="entry name" value="ANKYRIN REPEAT-CONTAINING PROTEIN-RELATED"/>
    <property type="match status" value="1"/>
</dbReference>
<reference evidence="4 5" key="1">
    <citation type="submission" date="2019-08" db="EMBL/GenBank/DDBJ databases">
        <authorList>
            <person name="Guy L."/>
        </authorList>
    </citation>
    <scope>NUCLEOTIDE SEQUENCE [LARGE SCALE GENOMIC DNA]</scope>
    <source>
        <strain evidence="4 5">SGT-108</strain>
    </source>
</reference>
<keyword evidence="5" id="KW-1185">Reference proteome</keyword>
<evidence type="ECO:0000313" key="5">
    <source>
        <dbReference type="Proteomes" id="UP000324194"/>
    </source>
</evidence>
<keyword evidence="1" id="KW-0677">Repeat</keyword>
<evidence type="ECO:0000313" key="4">
    <source>
        <dbReference type="EMBL" id="VVC76461.1"/>
    </source>
</evidence>
<organism evidence="4 5">
    <name type="scientific">Aquicella siphonis</name>
    <dbReference type="NCBI Taxonomy" id="254247"/>
    <lineage>
        <taxon>Bacteria</taxon>
        <taxon>Pseudomonadati</taxon>
        <taxon>Pseudomonadota</taxon>
        <taxon>Gammaproteobacteria</taxon>
        <taxon>Legionellales</taxon>
        <taxon>Coxiellaceae</taxon>
        <taxon>Aquicella</taxon>
    </lineage>
</organism>
<dbReference type="EMBL" id="LR699119">
    <property type="protein sequence ID" value="VVC76461.1"/>
    <property type="molecule type" value="Genomic_DNA"/>
</dbReference>
<dbReference type="RefSeq" id="WP_148339769.1">
    <property type="nucleotide sequence ID" value="NZ_LR699119.1"/>
</dbReference>
<evidence type="ECO:0000256" key="1">
    <source>
        <dbReference type="ARBA" id="ARBA00022737"/>
    </source>
</evidence>
<evidence type="ECO:0000256" key="3">
    <source>
        <dbReference type="PROSITE-ProRule" id="PRU00023"/>
    </source>
</evidence>
<accession>A0A5E4PJD7</accession>
<dbReference type="PROSITE" id="PS50297">
    <property type="entry name" value="ANK_REP_REGION"/>
    <property type="match status" value="3"/>
</dbReference>
<dbReference type="GO" id="GO:0005737">
    <property type="term" value="C:cytoplasm"/>
    <property type="evidence" value="ECO:0007669"/>
    <property type="project" value="TreeGrafter"/>
</dbReference>
<dbReference type="SUPFAM" id="SSF48403">
    <property type="entry name" value="Ankyrin repeat"/>
    <property type="match status" value="1"/>
</dbReference>
<protein>
    <submittedName>
        <fullName evidence="4">Uncharacterized protein</fullName>
    </submittedName>
</protein>
<dbReference type="AlphaFoldDB" id="A0A5E4PJD7"/>
<feature type="repeat" description="ANK" evidence="3">
    <location>
        <begin position="345"/>
        <end position="377"/>
    </location>
</feature>
<dbReference type="PANTHER" id="PTHR24198">
    <property type="entry name" value="ANKYRIN REPEAT AND PROTEIN KINASE DOMAIN-CONTAINING PROTEIN"/>
    <property type="match status" value="1"/>
</dbReference>
<sequence length="491" mass="55528">MLTRTSSPPNIANLSQKHIRKQIHAYLTAQKRDPAVIAWFTKGKGFCHGLAILAAYAQYLESQTAEAASLPPRDDWAWFENTMTTLAGWDGNLASLSDEARFEIERLISLMEYFQHINRYSRYTQGRLHRFLEDTSMRKIQLEYTLGGLFTAEDFTKKINLHMRRHLIETTLMDTLTRHEQRLILISCGNHSLSLFRNGGHICLYNSNNPSGLVRYEITDKNNLVKGIFQAYKYDPSQPSPLGFRIFTFDKQVDAYPDQHNLLEQMRHPLVTASAKRKVDYSALHIAARIGSTSCVAYFLRQGAEVDGMHVKQRTALYIAAGRGYQRLTKLLLKNNADINKICINGKTPLIRAARSGHVRIVKTMLTHDKNATLDNLITALSHLGSRSRRRFLLKILNTGILKKMTAQKELAEAELNLYKLSSHYKESVHQMLSHLITSQPARAAETTVSDHLRFFRSIPPSPSPHAISRVNASCEPAGHHAVINSLSPGS</sequence>
<keyword evidence="2 3" id="KW-0040">ANK repeat</keyword>
<dbReference type="PROSITE" id="PS50088">
    <property type="entry name" value="ANK_REPEAT"/>
    <property type="match status" value="3"/>
</dbReference>
<dbReference type="OrthoDB" id="9812708at2"/>
<dbReference type="Pfam" id="PF12796">
    <property type="entry name" value="Ank_2"/>
    <property type="match status" value="1"/>
</dbReference>
<gene>
    <name evidence="4" type="ORF">AQUSIP_17740</name>
</gene>
<proteinExistence type="predicted"/>
<dbReference type="SMART" id="SM00248">
    <property type="entry name" value="ANK"/>
    <property type="match status" value="3"/>
</dbReference>
<evidence type="ECO:0000256" key="2">
    <source>
        <dbReference type="ARBA" id="ARBA00023043"/>
    </source>
</evidence>